<evidence type="ECO:0000256" key="1">
    <source>
        <dbReference type="ARBA" id="ARBA00022448"/>
    </source>
</evidence>
<organism evidence="9">
    <name type="scientific">Variovorax paradoxus</name>
    <dbReference type="NCBI Taxonomy" id="34073"/>
    <lineage>
        <taxon>Bacteria</taxon>
        <taxon>Pseudomonadati</taxon>
        <taxon>Pseudomonadota</taxon>
        <taxon>Betaproteobacteria</taxon>
        <taxon>Burkholderiales</taxon>
        <taxon>Comamonadaceae</taxon>
        <taxon>Variovorax</taxon>
    </lineage>
</organism>
<dbReference type="InterPro" id="IPR036909">
    <property type="entry name" value="Cyt_c-like_dom_sf"/>
</dbReference>
<keyword evidence="5 6" id="KW-0408">Iron</keyword>
<evidence type="ECO:0000313" key="9">
    <source>
        <dbReference type="EMBL" id="CAA2109435.1"/>
    </source>
</evidence>
<proteinExistence type="predicted"/>
<dbReference type="AlphaFoldDB" id="A0A679J9M4"/>
<dbReference type="Gene3D" id="1.10.760.10">
    <property type="entry name" value="Cytochrome c-like domain"/>
    <property type="match status" value="1"/>
</dbReference>
<dbReference type="EMBL" id="LR743508">
    <property type="protein sequence ID" value="CAA2109435.1"/>
    <property type="molecule type" value="Genomic_DNA"/>
</dbReference>
<dbReference type="PANTHER" id="PTHR11961">
    <property type="entry name" value="CYTOCHROME C"/>
    <property type="match status" value="1"/>
</dbReference>
<evidence type="ECO:0000256" key="4">
    <source>
        <dbReference type="ARBA" id="ARBA00022982"/>
    </source>
</evidence>
<keyword evidence="3 6" id="KW-0479">Metal-binding</keyword>
<evidence type="ECO:0000256" key="5">
    <source>
        <dbReference type="ARBA" id="ARBA00023004"/>
    </source>
</evidence>
<dbReference type="PROSITE" id="PS51007">
    <property type="entry name" value="CYTC"/>
    <property type="match status" value="1"/>
</dbReference>
<dbReference type="GO" id="GO:0046872">
    <property type="term" value="F:metal ion binding"/>
    <property type="evidence" value="ECO:0007669"/>
    <property type="project" value="UniProtKB-KW"/>
</dbReference>
<keyword evidence="1" id="KW-0813">Transport</keyword>
<evidence type="ECO:0000259" key="8">
    <source>
        <dbReference type="PROSITE" id="PS51007"/>
    </source>
</evidence>
<reference evidence="9" key="1">
    <citation type="submission" date="2019-12" db="EMBL/GenBank/DDBJ databases">
        <authorList>
            <person name="Cremers G."/>
        </authorList>
    </citation>
    <scope>NUCLEOTIDE SEQUENCE</scope>
    <source>
        <strain evidence="9">Vvax</strain>
    </source>
</reference>
<dbReference type="InterPro" id="IPR009056">
    <property type="entry name" value="Cyt_c-like_dom"/>
</dbReference>
<dbReference type="Pfam" id="PF00034">
    <property type="entry name" value="Cytochrom_C"/>
    <property type="match status" value="1"/>
</dbReference>
<dbReference type="PRINTS" id="PR00604">
    <property type="entry name" value="CYTCHRMECIAB"/>
</dbReference>
<keyword evidence="4" id="KW-0249">Electron transport</keyword>
<protein>
    <submittedName>
        <fullName evidence="9">Cytochrome c2</fullName>
    </submittedName>
</protein>
<gene>
    <name evidence="9" type="ORF">VVAX_05706</name>
</gene>
<feature type="signal peptide" evidence="7">
    <location>
        <begin position="1"/>
        <end position="24"/>
    </location>
</feature>
<evidence type="ECO:0000256" key="6">
    <source>
        <dbReference type="PROSITE-ProRule" id="PRU00433"/>
    </source>
</evidence>
<dbReference type="SUPFAM" id="SSF46626">
    <property type="entry name" value="Cytochrome c"/>
    <property type="match status" value="1"/>
</dbReference>
<name>A0A679J9M4_VARPD</name>
<dbReference type="GO" id="GO:0020037">
    <property type="term" value="F:heme binding"/>
    <property type="evidence" value="ECO:0007669"/>
    <property type="project" value="InterPro"/>
</dbReference>
<evidence type="ECO:0000256" key="2">
    <source>
        <dbReference type="ARBA" id="ARBA00022617"/>
    </source>
</evidence>
<evidence type="ECO:0000256" key="3">
    <source>
        <dbReference type="ARBA" id="ARBA00022723"/>
    </source>
</evidence>
<accession>A0A679J9M4</accession>
<keyword evidence="2 6" id="KW-0349">Heme</keyword>
<feature type="chain" id="PRO_5025502757" evidence="7">
    <location>
        <begin position="25"/>
        <end position="123"/>
    </location>
</feature>
<evidence type="ECO:0000256" key="7">
    <source>
        <dbReference type="SAM" id="SignalP"/>
    </source>
</evidence>
<dbReference type="RefSeq" id="WP_339093392.1">
    <property type="nucleotide sequence ID" value="NZ_LR743508.1"/>
</dbReference>
<dbReference type="GO" id="GO:0009055">
    <property type="term" value="F:electron transfer activity"/>
    <property type="evidence" value="ECO:0007669"/>
    <property type="project" value="InterPro"/>
</dbReference>
<sequence length="123" mass="12547">MNAIRLVTTAAAALSALCTAGAHAQDVAAGRQAYAQCAACHSIDGSPGVGPSLKGVVGREAGSAPGFRFSRAMKGAGYPWDARKLDAYIANPQNAVPGNVMPYAGLDDAKQRADLIAYLASLK</sequence>
<dbReference type="InterPro" id="IPR002327">
    <property type="entry name" value="Cyt_c_1A/1B"/>
</dbReference>
<keyword evidence="7" id="KW-0732">Signal</keyword>
<feature type="domain" description="Cytochrome c" evidence="8">
    <location>
        <begin position="25"/>
        <end position="123"/>
    </location>
</feature>